<proteinExistence type="predicted"/>
<sequence length="63" mass="7618">MERRVSLWLTMGMAYGEIWREVVDWDHTCRCMVDYGARVHLAVSGFRWTYCTEGKDREREWEG</sequence>
<name>A0A6G1ERT4_9ORYZ</name>
<keyword evidence="2" id="KW-1185">Reference proteome</keyword>
<evidence type="ECO:0000313" key="1">
    <source>
        <dbReference type="EMBL" id="KAF0927368.1"/>
    </source>
</evidence>
<accession>A0A6G1ERT4</accession>
<dbReference type="Proteomes" id="UP000479710">
    <property type="component" value="Unassembled WGS sequence"/>
</dbReference>
<gene>
    <name evidence="1" type="ORF">E2562_032307</name>
</gene>
<dbReference type="EMBL" id="SPHZ02000003">
    <property type="protein sequence ID" value="KAF0927368.1"/>
    <property type="molecule type" value="Genomic_DNA"/>
</dbReference>
<organism evidence="1 2">
    <name type="scientific">Oryza meyeriana var. granulata</name>
    <dbReference type="NCBI Taxonomy" id="110450"/>
    <lineage>
        <taxon>Eukaryota</taxon>
        <taxon>Viridiplantae</taxon>
        <taxon>Streptophyta</taxon>
        <taxon>Embryophyta</taxon>
        <taxon>Tracheophyta</taxon>
        <taxon>Spermatophyta</taxon>
        <taxon>Magnoliopsida</taxon>
        <taxon>Liliopsida</taxon>
        <taxon>Poales</taxon>
        <taxon>Poaceae</taxon>
        <taxon>BOP clade</taxon>
        <taxon>Oryzoideae</taxon>
        <taxon>Oryzeae</taxon>
        <taxon>Oryzinae</taxon>
        <taxon>Oryza</taxon>
        <taxon>Oryza meyeriana</taxon>
    </lineage>
</organism>
<reference evidence="1 2" key="1">
    <citation type="submission" date="2019-11" db="EMBL/GenBank/DDBJ databases">
        <title>Whole genome sequence of Oryza granulata.</title>
        <authorList>
            <person name="Li W."/>
        </authorList>
    </citation>
    <scope>NUCLEOTIDE SEQUENCE [LARGE SCALE GENOMIC DNA]</scope>
    <source>
        <strain evidence="2">cv. Menghai</strain>
        <tissue evidence="1">Leaf</tissue>
    </source>
</reference>
<dbReference type="AlphaFoldDB" id="A0A6G1ERT4"/>
<protein>
    <submittedName>
        <fullName evidence="1">Uncharacterized protein</fullName>
    </submittedName>
</protein>
<evidence type="ECO:0000313" key="2">
    <source>
        <dbReference type="Proteomes" id="UP000479710"/>
    </source>
</evidence>
<comment type="caution">
    <text evidence="1">The sequence shown here is derived from an EMBL/GenBank/DDBJ whole genome shotgun (WGS) entry which is preliminary data.</text>
</comment>